<evidence type="ECO:0000259" key="5">
    <source>
        <dbReference type="Pfam" id="PF06722"/>
    </source>
</evidence>
<evidence type="ECO:0000256" key="4">
    <source>
        <dbReference type="ARBA" id="ARBA00023194"/>
    </source>
</evidence>
<dbReference type="Pfam" id="PF21036">
    <property type="entry name" value="EryCIII-like_N"/>
    <property type="match status" value="1"/>
</dbReference>
<sequence length="417" mass="45250">MRVLFVTIPEKTIFLPSVPLAWALRTAGHEVRVASQPSFTDVITQAGLTAVPVGRDADFWWDVKLDPALLEQARGGLPMPWAVAEDPAGATGESMTEAYRGTVQHEQKPHNFPLIAGLVNFAREWRPDLIIWEPFTSAGSIAAKACGAAHARLLWSADVFGAAREHFLRLQETPADPLGEWLAGYGRKYGFEFTEDMVTGQFTIHQLPPPIGVTAAGLHNVRMRYVAYGGPAAVPKWLWAPPEKPRVALTLGTTATDVFSGYAANVQDILDALADLDIEVVATIAEAEQQKLARVPANARLVSFVPLHALVPTCSAVIHHGGAGTLSTVALHGVPQLALPYHFEGPLLGRTLTEHGAGLAIPSELGTGQAVRDALLRLLDEPTFRKRAEELRDEMHELPTPNELVPQLEELVAEHRP</sequence>
<comment type="similarity">
    <text evidence="1">Belongs to the glycosyltransferase 28 family.</text>
</comment>
<keyword evidence="3" id="KW-0808">Transferase</keyword>
<dbReference type="PANTHER" id="PTHR48050">
    <property type="entry name" value="STEROL 3-BETA-GLUCOSYLTRANSFERASE"/>
    <property type="match status" value="1"/>
</dbReference>
<dbReference type="InterPro" id="IPR048284">
    <property type="entry name" value="EryCIII-like_N"/>
</dbReference>
<dbReference type="InterPro" id="IPR030953">
    <property type="entry name" value="Glycosyl_450act"/>
</dbReference>
<dbReference type="CDD" id="cd03784">
    <property type="entry name" value="GT1_Gtf-like"/>
    <property type="match status" value="1"/>
</dbReference>
<proteinExistence type="inferred from homology"/>
<dbReference type="Pfam" id="PF06722">
    <property type="entry name" value="EryCIII-like_C"/>
    <property type="match status" value="1"/>
</dbReference>
<dbReference type="PANTHER" id="PTHR48050:SF13">
    <property type="entry name" value="STEROL 3-BETA-GLUCOSYLTRANSFERASE UGT80A2"/>
    <property type="match status" value="1"/>
</dbReference>
<feature type="domain" description="Erythromycin biosynthesis protein CIII-like N-terminal" evidence="6">
    <location>
        <begin position="22"/>
        <end position="252"/>
    </location>
</feature>
<feature type="domain" description="Erythromycin biosynthesis protein CIII-like C-terminal" evidence="5">
    <location>
        <begin position="268"/>
        <end position="411"/>
    </location>
</feature>
<keyword evidence="4" id="KW-0045">Antibiotic biosynthesis</keyword>
<dbReference type="InterPro" id="IPR002213">
    <property type="entry name" value="UDP_glucos_trans"/>
</dbReference>
<evidence type="ECO:0000259" key="6">
    <source>
        <dbReference type="Pfam" id="PF21036"/>
    </source>
</evidence>
<dbReference type="SUPFAM" id="SSF53756">
    <property type="entry name" value="UDP-Glycosyltransferase/glycogen phosphorylase"/>
    <property type="match status" value="1"/>
</dbReference>
<dbReference type="InterPro" id="IPR050426">
    <property type="entry name" value="Glycosyltransferase_28"/>
</dbReference>
<evidence type="ECO:0000256" key="1">
    <source>
        <dbReference type="ARBA" id="ARBA00006962"/>
    </source>
</evidence>
<keyword evidence="8" id="KW-1185">Reference proteome</keyword>
<keyword evidence="2" id="KW-0328">Glycosyltransferase</keyword>
<reference evidence="8" key="1">
    <citation type="journal article" date="2019" name="Int. J. Syst. Evol. Microbiol.">
        <title>The Global Catalogue of Microorganisms (GCM) 10K type strain sequencing project: providing services to taxonomists for standard genome sequencing and annotation.</title>
        <authorList>
            <consortium name="The Broad Institute Genomics Platform"/>
            <consortium name="The Broad Institute Genome Sequencing Center for Infectious Disease"/>
            <person name="Wu L."/>
            <person name="Ma J."/>
        </authorList>
    </citation>
    <scope>NUCLEOTIDE SEQUENCE [LARGE SCALE GENOMIC DNA]</scope>
    <source>
        <strain evidence="8">JCM 10083</strain>
    </source>
</reference>
<comment type="caution">
    <text evidence="7">The sequence shown here is derived from an EMBL/GenBank/DDBJ whole genome shotgun (WGS) entry which is preliminary data.</text>
</comment>
<dbReference type="InterPro" id="IPR010610">
    <property type="entry name" value="EryCIII-like_C"/>
</dbReference>
<dbReference type="Proteomes" id="UP001596514">
    <property type="component" value="Unassembled WGS sequence"/>
</dbReference>
<evidence type="ECO:0000313" key="8">
    <source>
        <dbReference type="Proteomes" id="UP001596514"/>
    </source>
</evidence>
<organism evidence="7 8">
    <name type="scientific">Streptosporangium amethystogenes subsp. fukuiense</name>
    <dbReference type="NCBI Taxonomy" id="698418"/>
    <lineage>
        <taxon>Bacteria</taxon>
        <taxon>Bacillati</taxon>
        <taxon>Actinomycetota</taxon>
        <taxon>Actinomycetes</taxon>
        <taxon>Streptosporangiales</taxon>
        <taxon>Streptosporangiaceae</taxon>
        <taxon>Streptosporangium</taxon>
    </lineage>
</organism>
<evidence type="ECO:0000256" key="2">
    <source>
        <dbReference type="ARBA" id="ARBA00022676"/>
    </source>
</evidence>
<name>A0ABW2T9H2_9ACTN</name>
<gene>
    <name evidence="7" type="ORF">ACFQVD_33770</name>
</gene>
<dbReference type="RefSeq" id="WP_343962483.1">
    <property type="nucleotide sequence ID" value="NZ_BAAAGK010000007.1"/>
</dbReference>
<dbReference type="NCBIfam" id="TIGR04516">
    <property type="entry name" value="glycosyl_450act"/>
    <property type="match status" value="1"/>
</dbReference>
<evidence type="ECO:0000256" key="3">
    <source>
        <dbReference type="ARBA" id="ARBA00022679"/>
    </source>
</evidence>
<dbReference type="EMBL" id="JBHTEE010000001">
    <property type="protein sequence ID" value="MFC7605089.1"/>
    <property type="molecule type" value="Genomic_DNA"/>
</dbReference>
<accession>A0ABW2T9H2</accession>
<dbReference type="Gene3D" id="3.40.50.2000">
    <property type="entry name" value="Glycogen Phosphorylase B"/>
    <property type="match status" value="2"/>
</dbReference>
<protein>
    <submittedName>
        <fullName evidence="7">Activator-dependent family glycosyltransferase</fullName>
    </submittedName>
</protein>
<evidence type="ECO:0000313" key="7">
    <source>
        <dbReference type="EMBL" id="MFC7605089.1"/>
    </source>
</evidence>